<name>A0A9N8ZPG1_9GLOM</name>
<evidence type="ECO:0000313" key="5">
    <source>
        <dbReference type="Proteomes" id="UP000789831"/>
    </source>
</evidence>
<dbReference type="GO" id="GO:0006620">
    <property type="term" value="P:post-translational protein targeting to endoplasmic reticulum membrane"/>
    <property type="evidence" value="ECO:0007669"/>
    <property type="project" value="TreeGrafter"/>
</dbReference>
<protein>
    <submittedName>
        <fullName evidence="4">454_t:CDS:1</fullName>
    </submittedName>
</protein>
<evidence type="ECO:0000256" key="2">
    <source>
        <dbReference type="ARBA" id="ARBA00022803"/>
    </source>
</evidence>
<dbReference type="InterPro" id="IPR047150">
    <property type="entry name" value="SGT"/>
</dbReference>
<gene>
    <name evidence="4" type="ORF">AGERDE_LOCUS4319</name>
</gene>
<dbReference type="GO" id="GO:0060090">
    <property type="term" value="F:molecular adaptor activity"/>
    <property type="evidence" value="ECO:0007669"/>
    <property type="project" value="TreeGrafter"/>
</dbReference>
<dbReference type="InterPro" id="IPR011990">
    <property type="entry name" value="TPR-like_helical_dom_sf"/>
</dbReference>
<dbReference type="PANTHER" id="PTHR45831">
    <property type="entry name" value="LD24721P"/>
    <property type="match status" value="1"/>
</dbReference>
<dbReference type="GO" id="GO:0016020">
    <property type="term" value="C:membrane"/>
    <property type="evidence" value="ECO:0007669"/>
    <property type="project" value="TreeGrafter"/>
</dbReference>
<dbReference type="Gene3D" id="1.25.40.10">
    <property type="entry name" value="Tetratricopeptide repeat domain"/>
    <property type="match status" value="1"/>
</dbReference>
<dbReference type="SUPFAM" id="SSF48452">
    <property type="entry name" value="TPR-like"/>
    <property type="match status" value="1"/>
</dbReference>
<dbReference type="EMBL" id="CAJVPL010000487">
    <property type="protein sequence ID" value="CAG8502497.1"/>
    <property type="molecule type" value="Genomic_DNA"/>
</dbReference>
<dbReference type="AlphaFoldDB" id="A0A9N8ZPG1"/>
<dbReference type="Proteomes" id="UP000789831">
    <property type="component" value="Unassembled WGS sequence"/>
</dbReference>
<keyword evidence="5" id="KW-1185">Reference proteome</keyword>
<dbReference type="InterPro" id="IPR019734">
    <property type="entry name" value="TPR_rpt"/>
</dbReference>
<organism evidence="4 5">
    <name type="scientific">Ambispora gerdemannii</name>
    <dbReference type="NCBI Taxonomy" id="144530"/>
    <lineage>
        <taxon>Eukaryota</taxon>
        <taxon>Fungi</taxon>
        <taxon>Fungi incertae sedis</taxon>
        <taxon>Mucoromycota</taxon>
        <taxon>Glomeromycotina</taxon>
        <taxon>Glomeromycetes</taxon>
        <taxon>Archaeosporales</taxon>
        <taxon>Ambisporaceae</taxon>
        <taxon>Ambispora</taxon>
    </lineage>
</organism>
<dbReference type="InterPro" id="IPR013105">
    <property type="entry name" value="TPR_2"/>
</dbReference>
<keyword evidence="2 3" id="KW-0802">TPR repeat</keyword>
<proteinExistence type="predicted"/>
<sequence length="199" mass="22393">MSTIFKPVPLTVNSDQVTCRAHNLETCFTCDLDFSLLNQLYKNLKTIDGRIPASPAANPNLSTQINRLKEEGNKNFRAQNYAEAIKLYSLAVDMAFQRPVWESFAAAKEDISVCLCNRAQAYIDSGAWVDAYVDSVAVVKMRWDWSKGHFRMGKALMGLKRYDEAIEAFKLGSNIEPQSEEIKTALKDAEDLISQSQKD</sequence>
<evidence type="ECO:0000256" key="3">
    <source>
        <dbReference type="PROSITE-ProRule" id="PRU00339"/>
    </source>
</evidence>
<evidence type="ECO:0000313" key="4">
    <source>
        <dbReference type="EMBL" id="CAG8502497.1"/>
    </source>
</evidence>
<dbReference type="PANTHER" id="PTHR45831:SF2">
    <property type="entry name" value="LD24721P"/>
    <property type="match status" value="1"/>
</dbReference>
<dbReference type="GO" id="GO:0072380">
    <property type="term" value="C:TRC complex"/>
    <property type="evidence" value="ECO:0007669"/>
    <property type="project" value="TreeGrafter"/>
</dbReference>
<dbReference type="SMART" id="SM00028">
    <property type="entry name" value="TPR"/>
    <property type="match status" value="2"/>
</dbReference>
<reference evidence="4" key="1">
    <citation type="submission" date="2021-06" db="EMBL/GenBank/DDBJ databases">
        <authorList>
            <person name="Kallberg Y."/>
            <person name="Tangrot J."/>
            <person name="Rosling A."/>
        </authorList>
    </citation>
    <scope>NUCLEOTIDE SEQUENCE</scope>
    <source>
        <strain evidence="4">MT106</strain>
    </source>
</reference>
<evidence type="ECO:0000256" key="1">
    <source>
        <dbReference type="ARBA" id="ARBA00022737"/>
    </source>
</evidence>
<keyword evidence="1" id="KW-0677">Repeat</keyword>
<dbReference type="Pfam" id="PF07719">
    <property type="entry name" value="TPR_2"/>
    <property type="match status" value="1"/>
</dbReference>
<comment type="caution">
    <text evidence="4">The sequence shown here is derived from an EMBL/GenBank/DDBJ whole genome shotgun (WGS) entry which is preliminary data.</text>
</comment>
<dbReference type="OrthoDB" id="433738at2759"/>
<accession>A0A9N8ZPG1</accession>
<feature type="repeat" description="TPR" evidence="3">
    <location>
        <begin position="146"/>
        <end position="179"/>
    </location>
</feature>
<dbReference type="PROSITE" id="PS50005">
    <property type="entry name" value="TPR"/>
    <property type="match status" value="1"/>
</dbReference>